<dbReference type="AlphaFoldDB" id="A0A2R5H3D5"/>
<keyword evidence="2" id="KW-1185">Reference proteome</keyword>
<sequence>MGVLRNPNGEYMQARVYNLATAVDSLLNEVAETHDIKDFEGLRKLIAVYFESADKEGFIFDFDEVWPHAGYTLKGNAKRAIVGDRAQGATARGLRRGIDFDVSVTPSPGQYGGQNRQQIFLTQKGLVKFLVGSKSPAAQALACFFTKLGTQHCTALADEECAIPEHYRASARQSARELLDDVAAIEESESQHDAVRDRLAEIHGGQVEFTFPSGGRADVLCPDVVIEVKQAALWRQAIGQAYTYSIEAKRKGRVHLLSEPPKEAFEACRGIGLELTWGVPDAFPAMSQEIPSS</sequence>
<name>A0A2R5H3D5_9STRA</name>
<proteinExistence type="predicted"/>
<dbReference type="Proteomes" id="UP000241890">
    <property type="component" value="Unassembled WGS sequence"/>
</dbReference>
<gene>
    <name evidence="1" type="ORF">FCC1311_111472</name>
</gene>
<dbReference type="InParanoid" id="A0A2R5H3D5"/>
<organism evidence="1 2">
    <name type="scientific">Hondaea fermentalgiana</name>
    <dbReference type="NCBI Taxonomy" id="2315210"/>
    <lineage>
        <taxon>Eukaryota</taxon>
        <taxon>Sar</taxon>
        <taxon>Stramenopiles</taxon>
        <taxon>Bigyra</taxon>
        <taxon>Labyrinthulomycetes</taxon>
        <taxon>Thraustochytrida</taxon>
        <taxon>Thraustochytriidae</taxon>
        <taxon>Hondaea</taxon>
    </lineage>
</organism>
<reference evidence="1 2" key="1">
    <citation type="submission" date="2017-12" db="EMBL/GenBank/DDBJ databases">
        <title>Sequencing, de novo assembly and annotation of complete genome of a new Thraustochytrid species, strain FCC1311.</title>
        <authorList>
            <person name="Sedici K."/>
            <person name="Godart F."/>
            <person name="Aiese Cigliano R."/>
            <person name="Sanseverino W."/>
            <person name="Barakat M."/>
            <person name="Ortet P."/>
            <person name="Marechal E."/>
            <person name="Cagnac O."/>
            <person name="Amato A."/>
        </authorList>
    </citation>
    <scope>NUCLEOTIDE SEQUENCE [LARGE SCALE GENOMIC DNA]</scope>
</reference>
<evidence type="ECO:0000313" key="2">
    <source>
        <dbReference type="Proteomes" id="UP000241890"/>
    </source>
</evidence>
<protein>
    <submittedName>
        <fullName evidence="1">Uncharacterized protein</fullName>
    </submittedName>
</protein>
<dbReference type="EMBL" id="BEYU01000231">
    <property type="protein sequence ID" value="GBG34924.1"/>
    <property type="molecule type" value="Genomic_DNA"/>
</dbReference>
<accession>A0A2R5H3D5</accession>
<evidence type="ECO:0000313" key="1">
    <source>
        <dbReference type="EMBL" id="GBG34924.1"/>
    </source>
</evidence>
<comment type="caution">
    <text evidence="1">The sequence shown here is derived from an EMBL/GenBank/DDBJ whole genome shotgun (WGS) entry which is preliminary data.</text>
</comment>